<evidence type="ECO:0000256" key="4">
    <source>
        <dbReference type="ARBA" id="ARBA00022989"/>
    </source>
</evidence>
<dbReference type="RefSeq" id="WP_023948805.1">
    <property type="nucleotide sequence ID" value="NZ_AYSV01000004.1"/>
</dbReference>
<protein>
    <submittedName>
        <fullName evidence="7">Membrane protein</fullName>
    </submittedName>
</protein>
<feature type="transmembrane region" description="Helical" evidence="6">
    <location>
        <begin position="72"/>
        <end position="94"/>
    </location>
</feature>
<comment type="caution">
    <text evidence="7">The sequence shown here is derived from an EMBL/GenBank/DDBJ whole genome shotgun (WGS) entry which is preliminary data.</text>
</comment>
<dbReference type="Proteomes" id="UP000018766">
    <property type="component" value="Unassembled WGS sequence"/>
</dbReference>
<proteinExistence type="inferred from homology"/>
<evidence type="ECO:0000256" key="3">
    <source>
        <dbReference type="ARBA" id="ARBA00022692"/>
    </source>
</evidence>
<evidence type="ECO:0000313" key="8">
    <source>
        <dbReference type="Proteomes" id="UP000018766"/>
    </source>
</evidence>
<evidence type="ECO:0000313" key="7">
    <source>
        <dbReference type="EMBL" id="ETD73031.1"/>
    </source>
</evidence>
<keyword evidence="3 6" id="KW-0812">Transmembrane</keyword>
<dbReference type="PANTHER" id="PTHR43461">
    <property type="entry name" value="TRANSMEMBRANE PROTEIN 256"/>
    <property type="match status" value="1"/>
</dbReference>
<comment type="subcellular location">
    <subcellularLocation>
        <location evidence="1">Membrane</location>
        <topology evidence="1">Multi-pass membrane protein</topology>
    </subcellularLocation>
</comment>
<name>V8GAA4_9BURK</name>
<evidence type="ECO:0000256" key="1">
    <source>
        <dbReference type="ARBA" id="ARBA00004141"/>
    </source>
</evidence>
<keyword evidence="5 6" id="KW-0472">Membrane</keyword>
<accession>V8GAA4</accession>
<keyword evidence="8" id="KW-1185">Reference proteome</keyword>
<dbReference type="AlphaFoldDB" id="V8GAA4"/>
<evidence type="ECO:0000256" key="6">
    <source>
        <dbReference type="SAM" id="Phobius"/>
    </source>
</evidence>
<dbReference type="EMBL" id="AYSV01000004">
    <property type="protein sequence ID" value="ETD73031.1"/>
    <property type="molecule type" value="Genomic_DNA"/>
</dbReference>
<evidence type="ECO:0000256" key="2">
    <source>
        <dbReference type="ARBA" id="ARBA00009694"/>
    </source>
</evidence>
<gene>
    <name evidence="7" type="ORF">V757_00515</name>
</gene>
<dbReference type="GO" id="GO:0005886">
    <property type="term" value="C:plasma membrane"/>
    <property type="evidence" value="ECO:0007669"/>
    <property type="project" value="TreeGrafter"/>
</dbReference>
<dbReference type="Pfam" id="PF04241">
    <property type="entry name" value="DUF423"/>
    <property type="match status" value="1"/>
</dbReference>
<dbReference type="PANTHER" id="PTHR43461:SF1">
    <property type="entry name" value="TRANSMEMBRANE PROTEIN 256"/>
    <property type="match status" value="1"/>
</dbReference>
<dbReference type="InterPro" id="IPR006696">
    <property type="entry name" value="DUF423"/>
</dbReference>
<sequence>MFRTSIIFAAFSGLIAVILGAFGTHALKNQLAPGLIDVWHTAVLYQFIHTLALLIVANLGDKLHPSWTRYSLYLFMFGIILFSGSLYCLVLIGLGKLGMVTPIGGLCFILAWLCLAIAALKK</sequence>
<feature type="transmembrane region" description="Helical" evidence="6">
    <location>
        <begin position="100"/>
        <end position="120"/>
    </location>
</feature>
<organism evidence="7 8">
    <name type="scientific">Pelistega indica</name>
    <dbReference type="NCBI Taxonomy" id="1414851"/>
    <lineage>
        <taxon>Bacteria</taxon>
        <taxon>Pseudomonadati</taxon>
        <taxon>Pseudomonadota</taxon>
        <taxon>Betaproteobacteria</taxon>
        <taxon>Burkholderiales</taxon>
        <taxon>Alcaligenaceae</taxon>
        <taxon>Pelistega</taxon>
    </lineage>
</organism>
<dbReference type="OrthoDB" id="9802121at2"/>
<feature type="transmembrane region" description="Helical" evidence="6">
    <location>
        <begin position="42"/>
        <end position="60"/>
    </location>
</feature>
<dbReference type="PATRIC" id="fig|1414851.3.peg.115"/>
<keyword evidence="4 6" id="KW-1133">Transmembrane helix</keyword>
<comment type="similarity">
    <text evidence="2">Belongs to the UPF0382 family.</text>
</comment>
<evidence type="ECO:0000256" key="5">
    <source>
        <dbReference type="ARBA" id="ARBA00023136"/>
    </source>
</evidence>
<reference evidence="7 8" key="1">
    <citation type="submission" date="2013-11" db="EMBL/GenBank/DDBJ databases">
        <title>Genomic analysis of Pelistega sp. HM-7.</title>
        <authorList>
            <person name="Kumbhare S.V."/>
            <person name="Shetty S.A."/>
            <person name="Sharma O."/>
            <person name="Dhotre D.P."/>
        </authorList>
    </citation>
    <scope>NUCLEOTIDE SEQUENCE [LARGE SCALE GENOMIC DNA]</scope>
    <source>
        <strain evidence="7 8">HM-7</strain>
    </source>
</reference>